<evidence type="ECO:0000313" key="3">
    <source>
        <dbReference type="EMBL" id="TYK24330.1"/>
    </source>
</evidence>
<evidence type="ECO:0000313" key="2">
    <source>
        <dbReference type="EMBL" id="KAA0041456.1"/>
    </source>
</evidence>
<accession>A0A5A7THC8</accession>
<dbReference type="Proteomes" id="UP000321947">
    <property type="component" value="Unassembled WGS sequence"/>
</dbReference>
<organism evidence="2 4">
    <name type="scientific">Cucumis melo var. makuwa</name>
    <name type="common">Oriental melon</name>
    <dbReference type="NCBI Taxonomy" id="1194695"/>
    <lineage>
        <taxon>Eukaryota</taxon>
        <taxon>Viridiplantae</taxon>
        <taxon>Streptophyta</taxon>
        <taxon>Embryophyta</taxon>
        <taxon>Tracheophyta</taxon>
        <taxon>Spermatophyta</taxon>
        <taxon>Magnoliopsida</taxon>
        <taxon>eudicotyledons</taxon>
        <taxon>Gunneridae</taxon>
        <taxon>Pentapetalae</taxon>
        <taxon>rosids</taxon>
        <taxon>fabids</taxon>
        <taxon>Cucurbitales</taxon>
        <taxon>Cucurbitaceae</taxon>
        <taxon>Benincaseae</taxon>
        <taxon>Cucumis</taxon>
    </lineage>
</organism>
<gene>
    <name evidence="3" type="ORF">E5676_scaffold205G001040</name>
    <name evidence="2" type="ORF">E6C27_scaffold6G00320</name>
</gene>
<dbReference type="Proteomes" id="UP000321393">
    <property type="component" value="Unassembled WGS sequence"/>
</dbReference>
<dbReference type="EMBL" id="SSTD01003946">
    <property type="protein sequence ID" value="TYK24330.1"/>
    <property type="molecule type" value="Genomic_DNA"/>
</dbReference>
<feature type="compositionally biased region" description="Polar residues" evidence="1">
    <location>
        <begin position="33"/>
        <end position="55"/>
    </location>
</feature>
<feature type="region of interest" description="Disordered" evidence="1">
    <location>
        <begin position="1"/>
        <end position="69"/>
    </location>
</feature>
<dbReference type="AlphaFoldDB" id="A0A5A7THC8"/>
<reference evidence="4 5" key="1">
    <citation type="submission" date="2019-08" db="EMBL/GenBank/DDBJ databases">
        <title>Draft genome sequences of two oriental melons (Cucumis melo L. var makuwa).</title>
        <authorList>
            <person name="Kwon S.-Y."/>
        </authorList>
    </citation>
    <scope>NUCLEOTIDE SEQUENCE [LARGE SCALE GENOMIC DNA]</scope>
    <source>
        <strain evidence="5">cv. Chang Bougi</strain>
        <strain evidence="4">cv. SW 3</strain>
        <tissue evidence="2">Leaf</tissue>
    </source>
</reference>
<proteinExistence type="predicted"/>
<sequence>MIVENQFSFVSTARNNDIPRISRPLRGNKRSSNEQQNSGRTDVRETANTFQPTGPTASQTSSLTLSAIA</sequence>
<evidence type="ECO:0000313" key="5">
    <source>
        <dbReference type="Proteomes" id="UP000321947"/>
    </source>
</evidence>
<feature type="compositionally biased region" description="Low complexity" evidence="1">
    <location>
        <begin position="56"/>
        <end position="69"/>
    </location>
</feature>
<protein>
    <submittedName>
        <fullName evidence="2">Uncharacterized protein</fullName>
    </submittedName>
</protein>
<evidence type="ECO:0000313" key="4">
    <source>
        <dbReference type="Proteomes" id="UP000321393"/>
    </source>
</evidence>
<name>A0A5A7THC8_CUCMM</name>
<evidence type="ECO:0000256" key="1">
    <source>
        <dbReference type="SAM" id="MobiDB-lite"/>
    </source>
</evidence>
<feature type="compositionally biased region" description="Polar residues" evidence="1">
    <location>
        <begin position="1"/>
        <end position="15"/>
    </location>
</feature>
<comment type="caution">
    <text evidence="2">The sequence shown here is derived from an EMBL/GenBank/DDBJ whole genome shotgun (WGS) entry which is preliminary data.</text>
</comment>
<dbReference type="EMBL" id="SSTE01016577">
    <property type="protein sequence ID" value="KAA0041456.1"/>
    <property type="molecule type" value="Genomic_DNA"/>
</dbReference>